<sequence>MSTKDRILEEALTLFAENGYDGTGVEQIAEKVGIKAPSLYKHFKGKEDIMTALIDSAEERYEESFGSEQHIGEIPENREDFLRSTMGRIAFTMHDPMIRKIRKFLVQEQFRNERLAEISTRHQLVGIQKMYEKIIEGMMKNGLFIHDDPALLSIELVSPVVLWVSKADRQPQYEQEIMDSIEKHIRHFCDVYMKDK</sequence>
<organism evidence="6 7">
    <name type="scientific">Ruminococcus difficilis</name>
    <dbReference type="NCBI Taxonomy" id="2763069"/>
    <lineage>
        <taxon>Bacteria</taxon>
        <taxon>Bacillati</taxon>
        <taxon>Bacillota</taxon>
        <taxon>Clostridia</taxon>
        <taxon>Eubacteriales</taxon>
        <taxon>Oscillospiraceae</taxon>
        <taxon>Ruminococcus</taxon>
    </lineage>
</organism>
<evidence type="ECO:0000256" key="2">
    <source>
        <dbReference type="ARBA" id="ARBA00023125"/>
    </source>
</evidence>
<feature type="DNA-binding region" description="H-T-H motif" evidence="4">
    <location>
        <begin position="24"/>
        <end position="43"/>
    </location>
</feature>
<evidence type="ECO:0000313" key="6">
    <source>
        <dbReference type="EMBL" id="MBK6089210.1"/>
    </source>
</evidence>
<keyword evidence="2 4" id="KW-0238">DNA-binding</keyword>
<dbReference type="GO" id="GO:0003700">
    <property type="term" value="F:DNA-binding transcription factor activity"/>
    <property type="evidence" value="ECO:0007669"/>
    <property type="project" value="TreeGrafter"/>
</dbReference>
<dbReference type="PRINTS" id="PR00455">
    <property type="entry name" value="HTHTETR"/>
</dbReference>
<evidence type="ECO:0000259" key="5">
    <source>
        <dbReference type="PROSITE" id="PS50977"/>
    </source>
</evidence>
<dbReference type="InterPro" id="IPR009057">
    <property type="entry name" value="Homeodomain-like_sf"/>
</dbReference>
<dbReference type="PANTHER" id="PTHR30055">
    <property type="entry name" value="HTH-TYPE TRANSCRIPTIONAL REGULATOR RUTR"/>
    <property type="match status" value="1"/>
</dbReference>
<evidence type="ECO:0000256" key="3">
    <source>
        <dbReference type="ARBA" id="ARBA00023163"/>
    </source>
</evidence>
<dbReference type="GO" id="GO:0000976">
    <property type="term" value="F:transcription cis-regulatory region binding"/>
    <property type="evidence" value="ECO:0007669"/>
    <property type="project" value="TreeGrafter"/>
</dbReference>
<dbReference type="InterPro" id="IPR001647">
    <property type="entry name" value="HTH_TetR"/>
</dbReference>
<reference evidence="6" key="1">
    <citation type="submission" date="2021-01" db="EMBL/GenBank/DDBJ databases">
        <title>Genome public.</title>
        <authorList>
            <person name="Liu C."/>
            <person name="Sun Q."/>
        </authorList>
    </citation>
    <scope>NUCLEOTIDE SEQUENCE</scope>
    <source>
        <strain evidence="6">M6</strain>
    </source>
</reference>
<comment type="caution">
    <text evidence="6">The sequence shown here is derived from an EMBL/GenBank/DDBJ whole genome shotgun (WGS) entry which is preliminary data.</text>
</comment>
<gene>
    <name evidence="6" type="ORF">JKK62_11270</name>
</gene>
<dbReference type="RefSeq" id="WP_201428002.1">
    <property type="nucleotide sequence ID" value="NZ_JAEQMG010000118.1"/>
</dbReference>
<dbReference type="PANTHER" id="PTHR30055:SF234">
    <property type="entry name" value="HTH-TYPE TRANSCRIPTIONAL REGULATOR BETI"/>
    <property type="match status" value="1"/>
</dbReference>
<evidence type="ECO:0000256" key="1">
    <source>
        <dbReference type="ARBA" id="ARBA00023015"/>
    </source>
</evidence>
<dbReference type="Gene3D" id="1.10.357.10">
    <property type="entry name" value="Tetracycline Repressor, domain 2"/>
    <property type="match status" value="1"/>
</dbReference>
<dbReference type="EMBL" id="JAEQMG010000118">
    <property type="protein sequence ID" value="MBK6089210.1"/>
    <property type="molecule type" value="Genomic_DNA"/>
</dbReference>
<dbReference type="AlphaFoldDB" id="A0A934WSP0"/>
<dbReference type="Pfam" id="PF00440">
    <property type="entry name" value="TetR_N"/>
    <property type="match status" value="1"/>
</dbReference>
<keyword evidence="7" id="KW-1185">Reference proteome</keyword>
<dbReference type="SUPFAM" id="SSF46689">
    <property type="entry name" value="Homeodomain-like"/>
    <property type="match status" value="1"/>
</dbReference>
<evidence type="ECO:0000256" key="4">
    <source>
        <dbReference type="PROSITE-ProRule" id="PRU00335"/>
    </source>
</evidence>
<feature type="domain" description="HTH tetR-type" evidence="5">
    <location>
        <begin position="1"/>
        <end position="61"/>
    </location>
</feature>
<proteinExistence type="predicted"/>
<dbReference type="PROSITE" id="PS50977">
    <property type="entry name" value="HTH_TETR_2"/>
    <property type="match status" value="1"/>
</dbReference>
<dbReference type="InterPro" id="IPR050109">
    <property type="entry name" value="HTH-type_TetR-like_transc_reg"/>
</dbReference>
<name>A0A934WSP0_9FIRM</name>
<protein>
    <submittedName>
        <fullName evidence="6">TetR/AcrR family transcriptional regulator</fullName>
    </submittedName>
</protein>
<keyword evidence="1" id="KW-0805">Transcription regulation</keyword>
<evidence type="ECO:0000313" key="7">
    <source>
        <dbReference type="Proteomes" id="UP000633365"/>
    </source>
</evidence>
<keyword evidence="3" id="KW-0804">Transcription</keyword>
<dbReference type="Proteomes" id="UP000633365">
    <property type="component" value="Unassembled WGS sequence"/>
</dbReference>
<accession>A0A934WSP0</accession>